<evidence type="ECO:0000256" key="8">
    <source>
        <dbReference type="ARBA" id="ARBA00023136"/>
    </source>
</evidence>
<dbReference type="eggNOG" id="COG0025">
    <property type="taxonomic scope" value="Bacteria"/>
</dbReference>
<comment type="caution">
    <text evidence="12">The sequence shown here is derived from an EMBL/GenBank/DDBJ whole genome shotgun (WGS) entry which is preliminary data.</text>
</comment>
<dbReference type="InterPro" id="IPR038770">
    <property type="entry name" value="Na+/solute_symporter_sf"/>
</dbReference>
<dbReference type="GO" id="GO:0005886">
    <property type="term" value="C:plasma membrane"/>
    <property type="evidence" value="ECO:0007669"/>
    <property type="project" value="UniProtKB-SubCell"/>
</dbReference>
<evidence type="ECO:0000256" key="7">
    <source>
        <dbReference type="ARBA" id="ARBA00023065"/>
    </source>
</evidence>
<sequence>MEIFNSYTAVITISVIVIMSYFFNIISEKTNIPSVLLLILSGVLIKLGLTYFGIATGDSLFNILEILGIIGLIMIVLEASLDLELTREKWPLIWQSFTVALLSLLVCSFAIGWLINYLLIDSFFISLIYALPLSVMSSAIVIPSVGELLNEKKEFMVYESTFSDILGIMYFYFLIGNADSDSVRTVVWDVFSNIFITIVLSVAISYALVFIFQKVRTQVKLFLLIAVLLLLYSIGKLFHLSSLLIILIFGLVLHNHKIFFQGKLKKLIHIPSVKGILNNFHLITIESAFVVRTFFFVIFGITISLGTLLNWEVLFISLTIVVILFAIRAIFLRLLRGKSIAPEVLIAPRGLITILLFFAIPDELQVNTFSAGILLYTILISSVIMAMALIASGKHIEPVDAIQMAYWKEVDKEIESIPESEKNKSVEEKVKEKQDQETSEQQVG</sequence>
<keyword evidence="7" id="KW-0406">Ion transport</keyword>
<organism evidence="12 13">
    <name type="scientific">Fulvivirga imtechensis AK7</name>
    <dbReference type="NCBI Taxonomy" id="1237149"/>
    <lineage>
        <taxon>Bacteria</taxon>
        <taxon>Pseudomonadati</taxon>
        <taxon>Bacteroidota</taxon>
        <taxon>Cytophagia</taxon>
        <taxon>Cytophagales</taxon>
        <taxon>Fulvivirgaceae</taxon>
        <taxon>Fulvivirga</taxon>
    </lineage>
</organism>
<evidence type="ECO:0000256" key="4">
    <source>
        <dbReference type="ARBA" id="ARBA00022475"/>
    </source>
</evidence>
<dbReference type="AlphaFoldDB" id="L8JXA8"/>
<comment type="subcellular location">
    <subcellularLocation>
        <location evidence="1">Cell membrane</location>
        <topology evidence="1">Multi-pass membrane protein</topology>
    </subcellularLocation>
</comment>
<name>L8JXA8_9BACT</name>
<feature type="region of interest" description="Disordered" evidence="9">
    <location>
        <begin position="415"/>
        <end position="444"/>
    </location>
</feature>
<keyword evidence="3" id="KW-0050">Antiport</keyword>
<evidence type="ECO:0000256" key="9">
    <source>
        <dbReference type="SAM" id="MobiDB-lite"/>
    </source>
</evidence>
<keyword evidence="5 10" id="KW-0812">Transmembrane</keyword>
<feature type="transmembrane region" description="Helical" evidence="10">
    <location>
        <begin position="373"/>
        <end position="391"/>
    </location>
</feature>
<feature type="transmembrane region" description="Helical" evidence="10">
    <location>
        <begin position="155"/>
        <end position="175"/>
    </location>
</feature>
<feature type="transmembrane region" description="Helical" evidence="10">
    <location>
        <begin position="313"/>
        <end position="332"/>
    </location>
</feature>
<dbReference type="PANTHER" id="PTHR32507:SF0">
    <property type="entry name" value="NA(+)_H(+) ANTIPORTER 2-RELATED"/>
    <property type="match status" value="1"/>
</dbReference>
<evidence type="ECO:0000256" key="6">
    <source>
        <dbReference type="ARBA" id="ARBA00022989"/>
    </source>
</evidence>
<evidence type="ECO:0000256" key="10">
    <source>
        <dbReference type="SAM" id="Phobius"/>
    </source>
</evidence>
<feature type="transmembrane region" description="Helical" evidence="10">
    <location>
        <begin position="60"/>
        <end position="80"/>
    </location>
</feature>
<dbReference type="PANTHER" id="PTHR32507">
    <property type="entry name" value="NA(+)/H(+) ANTIPORTER 1"/>
    <property type="match status" value="1"/>
</dbReference>
<evidence type="ECO:0000313" key="13">
    <source>
        <dbReference type="Proteomes" id="UP000011135"/>
    </source>
</evidence>
<keyword evidence="13" id="KW-1185">Reference proteome</keyword>
<feature type="transmembrane region" description="Helical" evidence="10">
    <location>
        <begin position="6"/>
        <end position="23"/>
    </location>
</feature>
<keyword evidence="6 10" id="KW-1133">Transmembrane helix</keyword>
<feature type="transmembrane region" description="Helical" evidence="10">
    <location>
        <begin position="241"/>
        <end position="260"/>
    </location>
</feature>
<dbReference type="STRING" id="1237149.C900_00779"/>
<feature type="transmembrane region" description="Helical" evidence="10">
    <location>
        <begin position="190"/>
        <end position="212"/>
    </location>
</feature>
<dbReference type="PATRIC" id="fig|1237149.3.peg.1012"/>
<dbReference type="InterPro" id="IPR006153">
    <property type="entry name" value="Cation/H_exchanger_TM"/>
</dbReference>
<dbReference type="Pfam" id="PF00999">
    <property type="entry name" value="Na_H_Exchanger"/>
    <property type="match status" value="1"/>
</dbReference>
<feature type="transmembrane region" description="Helical" evidence="10">
    <location>
        <begin position="280"/>
        <end position="301"/>
    </location>
</feature>
<protein>
    <submittedName>
        <fullName evidence="12">Na+/H+ antiporter NhaP</fullName>
    </submittedName>
</protein>
<evidence type="ECO:0000256" key="2">
    <source>
        <dbReference type="ARBA" id="ARBA00022448"/>
    </source>
</evidence>
<dbReference type="GO" id="GO:1902600">
    <property type="term" value="P:proton transmembrane transport"/>
    <property type="evidence" value="ECO:0007669"/>
    <property type="project" value="InterPro"/>
</dbReference>
<dbReference type="OrthoDB" id="643057at2"/>
<accession>L8JXA8</accession>
<feature type="domain" description="Cation/H+ exchanger transmembrane" evidence="11">
    <location>
        <begin position="20"/>
        <end position="385"/>
    </location>
</feature>
<dbReference type="RefSeq" id="WP_009578478.1">
    <property type="nucleotide sequence ID" value="NZ_AMZN01000014.1"/>
</dbReference>
<evidence type="ECO:0000259" key="11">
    <source>
        <dbReference type="Pfam" id="PF00999"/>
    </source>
</evidence>
<feature type="transmembrane region" description="Helical" evidence="10">
    <location>
        <begin position="344"/>
        <end position="361"/>
    </location>
</feature>
<proteinExistence type="predicted"/>
<dbReference type="Proteomes" id="UP000011135">
    <property type="component" value="Unassembled WGS sequence"/>
</dbReference>
<dbReference type="EMBL" id="AMZN01000014">
    <property type="protein sequence ID" value="ELR72818.1"/>
    <property type="molecule type" value="Genomic_DNA"/>
</dbReference>
<keyword evidence="2" id="KW-0813">Transport</keyword>
<evidence type="ECO:0000256" key="5">
    <source>
        <dbReference type="ARBA" id="ARBA00022692"/>
    </source>
</evidence>
<gene>
    <name evidence="12" type="ORF">C900_00779</name>
</gene>
<evidence type="ECO:0000256" key="3">
    <source>
        <dbReference type="ARBA" id="ARBA00022449"/>
    </source>
</evidence>
<evidence type="ECO:0000256" key="1">
    <source>
        <dbReference type="ARBA" id="ARBA00004651"/>
    </source>
</evidence>
<evidence type="ECO:0000313" key="12">
    <source>
        <dbReference type="EMBL" id="ELR72818.1"/>
    </source>
</evidence>
<feature type="compositionally biased region" description="Basic and acidic residues" evidence="9">
    <location>
        <begin position="415"/>
        <end position="436"/>
    </location>
</feature>
<keyword evidence="8 10" id="KW-0472">Membrane</keyword>
<keyword evidence="4" id="KW-1003">Cell membrane</keyword>
<feature type="transmembrane region" description="Helical" evidence="10">
    <location>
        <begin position="92"/>
        <end position="116"/>
    </location>
</feature>
<dbReference type="Gene3D" id="1.20.1530.20">
    <property type="match status" value="1"/>
</dbReference>
<reference evidence="12 13" key="1">
    <citation type="submission" date="2012-12" db="EMBL/GenBank/DDBJ databases">
        <title>Genome assembly of Fulvivirga imtechensis AK7.</title>
        <authorList>
            <person name="Nupur N."/>
            <person name="Khatri I."/>
            <person name="Kumar R."/>
            <person name="Subramanian S."/>
            <person name="Pinnaka A."/>
        </authorList>
    </citation>
    <scope>NUCLEOTIDE SEQUENCE [LARGE SCALE GENOMIC DNA]</scope>
    <source>
        <strain evidence="12 13">AK7</strain>
    </source>
</reference>
<feature type="transmembrane region" description="Helical" evidence="10">
    <location>
        <begin position="35"/>
        <end position="54"/>
    </location>
</feature>
<dbReference type="GO" id="GO:0015297">
    <property type="term" value="F:antiporter activity"/>
    <property type="evidence" value="ECO:0007669"/>
    <property type="project" value="UniProtKB-KW"/>
</dbReference>
<feature type="transmembrane region" description="Helical" evidence="10">
    <location>
        <begin position="122"/>
        <end position="143"/>
    </location>
</feature>